<dbReference type="SUPFAM" id="SSF53720">
    <property type="entry name" value="ALDH-like"/>
    <property type="match status" value="1"/>
</dbReference>
<dbReference type="GO" id="GO:0009898">
    <property type="term" value="C:cytoplasmic side of plasma membrane"/>
    <property type="evidence" value="ECO:0007669"/>
    <property type="project" value="TreeGrafter"/>
</dbReference>
<evidence type="ECO:0000256" key="4">
    <source>
        <dbReference type="ARBA" id="ARBA00023002"/>
    </source>
</evidence>
<dbReference type="CDD" id="cd07123">
    <property type="entry name" value="ALDH_F4-17_P5CDH"/>
    <property type="match status" value="1"/>
</dbReference>
<comment type="similarity">
    <text evidence="2">Belongs to the aldehyde dehydrogenase family.</text>
</comment>
<dbReference type="GO" id="GO:0010133">
    <property type="term" value="P:L-proline catabolic process to L-glutamate"/>
    <property type="evidence" value="ECO:0007669"/>
    <property type="project" value="UniProtKB-UniPathway"/>
</dbReference>
<dbReference type="InterPro" id="IPR050485">
    <property type="entry name" value="Proline_metab_enzyme"/>
</dbReference>
<dbReference type="RefSeq" id="WP_140689438.1">
    <property type="nucleotide sequence ID" value="NZ_RCZG01000002.1"/>
</dbReference>
<evidence type="ECO:0000256" key="2">
    <source>
        <dbReference type="ARBA" id="ARBA00009986"/>
    </source>
</evidence>
<evidence type="ECO:0000256" key="7">
    <source>
        <dbReference type="ARBA" id="ARBA00032259"/>
    </source>
</evidence>
<dbReference type="NCBIfam" id="TIGR01236">
    <property type="entry name" value="D1pyr5carbox1"/>
    <property type="match status" value="1"/>
</dbReference>
<comment type="pathway">
    <text evidence="1">Amino-acid degradation; L-proline degradation into L-glutamate; L-glutamate from L-proline: step 2/2.</text>
</comment>
<evidence type="ECO:0000256" key="5">
    <source>
        <dbReference type="ARBA" id="ARBA00023027"/>
    </source>
</evidence>
<dbReference type="Gene3D" id="3.40.605.10">
    <property type="entry name" value="Aldehyde Dehydrogenase, Chain A, domain 1"/>
    <property type="match status" value="1"/>
</dbReference>
<dbReference type="Gene3D" id="3.40.309.10">
    <property type="entry name" value="Aldehyde Dehydrogenase, Chain A, domain 2"/>
    <property type="match status" value="1"/>
</dbReference>
<dbReference type="Pfam" id="PF00171">
    <property type="entry name" value="Aldedh"/>
    <property type="match status" value="1"/>
</dbReference>
<keyword evidence="4 10" id="KW-0560">Oxidoreductase</keyword>
<feature type="domain" description="Aldehyde dehydrogenase" evidence="9">
    <location>
        <begin position="60"/>
        <end position="529"/>
    </location>
</feature>
<comment type="catalytic activity">
    <reaction evidence="8">
        <text>L-glutamate 5-semialdehyde + NAD(+) + H2O = L-glutamate + NADH + 2 H(+)</text>
        <dbReference type="Rhea" id="RHEA:30235"/>
        <dbReference type="ChEBI" id="CHEBI:15377"/>
        <dbReference type="ChEBI" id="CHEBI:15378"/>
        <dbReference type="ChEBI" id="CHEBI:29985"/>
        <dbReference type="ChEBI" id="CHEBI:57540"/>
        <dbReference type="ChEBI" id="CHEBI:57945"/>
        <dbReference type="ChEBI" id="CHEBI:58066"/>
        <dbReference type="EC" id="1.2.1.88"/>
    </reaction>
</comment>
<name>A0A502EHL7_9MYCO</name>
<keyword evidence="11" id="KW-1185">Reference proteome</keyword>
<gene>
    <name evidence="10" type="primary">pruA</name>
    <name evidence="10" type="ORF">EAH80_08265</name>
</gene>
<dbReference type="UniPathway" id="UPA00261">
    <property type="reaction ID" value="UER00374"/>
</dbReference>
<dbReference type="Proteomes" id="UP000320095">
    <property type="component" value="Unassembled WGS sequence"/>
</dbReference>
<dbReference type="InterPro" id="IPR016160">
    <property type="entry name" value="Ald_DH_CS_CYS"/>
</dbReference>
<dbReference type="InterPro" id="IPR005931">
    <property type="entry name" value="P5CDH/ALDH4A1"/>
</dbReference>
<dbReference type="PROSITE" id="PS00070">
    <property type="entry name" value="ALDEHYDE_DEHYDR_CYS"/>
    <property type="match status" value="1"/>
</dbReference>
<comment type="caution">
    <text evidence="10">The sequence shown here is derived from an EMBL/GenBank/DDBJ whole genome shotgun (WGS) entry which is preliminary data.</text>
</comment>
<protein>
    <recommendedName>
        <fullName evidence="7">L-glutamate gamma-semialdehyde dehydrogenase</fullName>
        <ecNumber evidence="3">1.2.1.88</ecNumber>
    </recommendedName>
    <alternativeName>
        <fullName evidence="7">L-glutamate gamma-semialdehyde dehydrogenase</fullName>
    </alternativeName>
</protein>
<dbReference type="GO" id="GO:0004657">
    <property type="term" value="F:proline dehydrogenase activity"/>
    <property type="evidence" value="ECO:0007669"/>
    <property type="project" value="UniProtKB-ARBA"/>
</dbReference>
<dbReference type="InterPro" id="IPR015590">
    <property type="entry name" value="Aldehyde_DH_dom"/>
</dbReference>
<organism evidence="10 11">
    <name type="scientific">Mycolicibacterium hodleri</name>
    <dbReference type="NCBI Taxonomy" id="49897"/>
    <lineage>
        <taxon>Bacteria</taxon>
        <taxon>Bacillati</taxon>
        <taxon>Actinomycetota</taxon>
        <taxon>Actinomycetes</taxon>
        <taxon>Mycobacteriales</taxon>
        <taxon>Mycobacteriaceae</taxon>
        <taxon>Mycolicibacterium</taxon>
    </lineage>
</organism>
<dbReference type="FunFam" id="3.40.309.10:FF:000005">
    <property type="entry name" value="1-pyrroline-5-carboxylate dehydrogenase 1"/>
    <property type="match status" value="1"/>
</dbReference>
<dbReference type="EC" id="1.2.1.88" evidence="3"/>
<dbReference type="FunFam" id="3.40.605.10:FF:000006">
    <property type="entry name" value="1-pyrroline-5-carboxylate dehydrogenase"/>
    <property type="match status" value="1"/>
</dbReference>
<dbReference type="PANTHER" id="PTHR42862">
    <property type="entry name" value="DELTA-1-PYRROLINE-5-CARBOXYLATE DEHYDROGENASE 1, ISOFORM A-RELATED"/>
    <property type="match status" value="1"/>
</dbReference>
<dbReference type="EMBL" id="RCZG01000002">
    <property type="protein sequence ID" value="TPG35996.1"/>
    <property type="molecule type" value="Genomic_DNA"/>
</dbReference>
<keyword evidence="5" id="KW-0520">NAD</keyword>
<dbReference type="AlphaFoldDB" id="A0A502EHL7"/>
<keyword evidence="6" id="KW-0642">Proline metabolism</keyword>
<sequence>MSTSHAFAAVTDVPVPANEPVREYAPGSPERSRLVAELTAMNSAEPIDLPHVIAGRHTMGSGERIDVVQPHRHRAVLGTLTNAGHAEASAAVDAAIAAKSAWAATPFDERAAVFLRAAELLAGPWRDKLAAATMLGQSKTVYQAEIDASCELVDFWRFNVAFARQLMAQQPMSAPGVWNRTDYRPLEGFVYAITPFNFTAIAGNLPTAPALMGNTVVWKPSVTQTFSAYLTMQLLEAAGLPPGVINLVTGDGYAVSEVVLADPRLAGIHFTGSTPTFQHLWREVGANVSRYDTYPRLVGETGGKDFVVAHASARPDVLRTALIRGAFDYQGQKCSAASRAFVPRSVWQRMGDDFLDATAKLAYGDVTDLSNYGGALIDERSFVKNVNAIERAKGAAGVTIAVGGEYDDSEGYFVRPTVLLSDDPTDEAFSQEYFGPILAVHVYDDDCWDDVLGVVDAGSKYALTGAVIADDRSAVLAAEDRLRYAAGNFYVNDKPTGAVVGQQPFGGSRASGTNDKAGSPLNLLRWTSARSIKETFVPPVNHDYPHMEK</sequence>
<reference evidence="10 11" key="1">
    <citation type="journal article" date="2019" name="Environ. Microbiol.">
        <title>Species interactions and distinct microbial communities in high Arctic permafrost affected cryosols are associated with the CH4 and CO2 gas fluxes.</title>
        <authorList>
            <person name="Altshuler I."/>
            <person name="Hamel J."/>
            <person name="Turney S."/>
            <person name="Magnuson E."/>
            <person name="Levesque R."/>
            <person name="Greer C."/>
            <person name="Whyte L.G."/>
        </authorList>
    </citation>
    <scope>NUCLEOTIDE SEQUENCE [LARGE SCALE GENOMIC DNA]</scope>
    <source>
        <strain evidence="10 11">S5.20</strain>
    </source>
</reference>
<evidence type="ECO:0000313" key="10">
    <source>
        <dbReference type="EMBL" id="TPG35996.1"/>
    </source>
</evidence>
<evidence type="ECO:0000313" key="11">
    <source>
        <dbReference type="Proteomes" id="UP000320095"/>
    </source>
</evidence>
<dbReference type="InterPro" id="IPR016161">
    <property type="entry name" value="Ald_DH/histidinol_DH"/>
</dbReference>
<dbReference type="InterPro" id="IPR016163">
    <property type="entry name" value="Ald_DH_C"/>
</dbReference>
<dbReference type="OrthoDB" id="6882680at2"/>
<dbReference type="InterPro" id="IPR016162">
    <property type="entry name" value="Ald_DH_N"/>
</dbReference>
<evidence type="ECO:0000259" key="9">
    <source>
        <dbReference type="Pfam" id="PF00171"/>
    </source>
</evidence>
<dbReference type="PANTHER" id="PTHR42862:SF1">
    <property type="entry name" value="DELTA-1-PYRROLINE-5-CARBOXYLATE DEHYDROGENASE 2, ISOFORM A-RELATED"/>
    <property type="match status" value="1"/>
</dbReference>
<evidence type="ECO:0000256" key="1">
    <source>
        <dbReference type="ARBA" id="ARBA00004786"/>
    </source>
</evidence>
<evidence type="ECO:0000256" key="8">
    <source>
        <dbReference type="ARBA" id="ARBA00048142"/>
    </source>
</evidence>
<proteinExistence type="inferred from homology"/>
<dbReference type="GO" id="GO:0003842">
    <property type="term" value="F:L-glutamate gamma-semialdehyde dehydrogenase activity"/>
    <property type="evidence" value="ECO:0007669"/>
    <property type="project" value="UniProtKB-EC"/>
</dbReference>
<evidence type="ECO:0000256" key="3">
    <source>
        <dbReference type="ARBA" id="ARBA00012884"/>
    </source>
</evidence>
<accession>A0A502EHL7</accession>
<evidence type="ECO:0000256" key="6">
    <source>
        <dbReference type="ARBA" id="ARBA00023062"/>
    </source>
</evidence>